<evidence type="ECO:0000259" key="2">
    <source>
        <dbReference type="PROSITE" id="PS51202"/>
    </source>
</evidence>
<dbReference type="Pfam" id="PF02254">
    <property type="entry name" value="TrkA_N"/>
    <property type="match status" value="1"/>
</dbReference>
<accession>A0ABZ3FQE6</accession>
<feature type="transmembrane region" description="Helical" evidence="1">
    <location>
        <begin position="76"/>
        <end position="95"/>
    </location>
</feature>
<keyword evidence="1" id="KW-0812">Transmembrane</keyword>
<feature type="domain" description="RCK C-terminal" evidence="2">
    <location>
        <begin position="498"/>
        <end position="548"/>
    </location>
</feature>
<name>A0ABZ3FQE6_9ACTN</name>
<sequence length="581" mass="64082">MGNPLLLLSTRDRVRRQILRRRQVAVPSDVPGTDAIFLVLRRMRAPLIVLVTIFAISVVGLSLMPGTDGDGNPHRLALFDAFYVMSYTATTIGFGEIPYPFSYPQRMWLTASIYLTVVGWAYAISALFALIQESGFREALNVQGIRRRVRRISEPFLIVAGYGQAGRMVCKVLDDLGRRFVVIDRNHSQMDKLAIDQHTQDVPGIEGEVSNPALLGLAGLAHPMCEGVLALTNDTDNLAVVMSVHLLRPELPVITAVEQRRTVDRMTDFDPLAVINAYDRYGQYLILAIRRPATFQLATWLMDPPGSPLLERTESLADGPWLVVGEGQFGAEVAHDLRVAGLDVTTADPNDGHPDITGMVGMVAGAESDVESLALAAHARIANPDIFLALRQRSALQAATMHAFAADSLFVPSELVAREVLAHIISPDYWAFIDHVQHADDDWSEDVLARLRERVGPGTPSSAEFALDSDTAPAPVRWMESGGSLTIRHLLTDPDDLETTLPIIVVSLIRDDDTTFLPDEETELRPGDLLVFAGEDGRLGDLDDVLFHDHVVRYCATGEIQPETWLFRALQRRRTPQSAPR</sequence>
<dbReference type="PROSITE" id="PS51202">
    <property type="entry name" value="RCK_C"/>
    <property type="match status" value="1"/>
</dbReference>
<reference evidence="3 4" key="1">
    <citation type="submission" date="2024-04" db="EMBL/GenBank/DDBJ databases">
        <title>Isolation of an actinomycete strain from pig manure.</title>
        <authorList>
            <person name="Gong T."/>
            <person name="Yu Z."/>
            <person name="An M."/>
            <person name="Wei C."/>
            <person name="Yang W."/>
            <person name="Liu L."/>
        </authorList>
    </citation>
    <scope>NUCLEOTIDE SEQUENCE [LARGE SCALE GENOMIC DNA]</scope>
    <source>
        <strain evidence="3 4">ZF39</strain>
    </source>
</reference>
<dbReference type="InterPro" id="IPR036721">
    <property type="entry name" value="RCK_C_sf"/>
</dbReference>
<feature type="transmembrane region" description="Helical" evidence="1">
    <location>
        <begin position="45"/>
        <end position="64"/>
    </location>
</feature>
<dbReference type="Gene3D" id="1.10.287.70">
    <property type="match status" value="1"/>
</dbReference>
<keyword evidence="1" id="KW-0472">Membrane</keyword>
<dbReference type="Gene3D" id="3.40.50.720">
    <property type="entry name" value="NAD(P)-binding Rossmann-like Domain"/>
    <property type="match status" value="1"/>
</dbReference>
<dbReference type="InterPro" id="IPR036291">
    <property type="entry name" value="NAD(P)-bd_dom_sf"/>
</dbReference>
<dbReference type="EMBL" id="CP154795">
    <property type="protein sequence ID" value="XAN08279.1"/>
    <property type="molecule type" value="Genomic_DNA"/>
</dbReference>
<dbReference type="InterPro" id="IPR050721">
    <property type="entry name" value="Trk_Ktr_HKT_K-transport"/>
</dbReference>
<evidence type="ECO:0000313" key="4">
    <source>
        <dbReference type="Proteomes" id="UP001442841"/>
    </source>
</evidence>
<dbReference type="PANTHER" id="PTHR43833">
    <property type="entry name" value="POTASSIUM CHANNEL PROTEIN 2-RELATED-RELATED"/>
    <property type="match status" value="1"/>
</dbReference>
<keyword evidence="1" id="KW-1133">Transmembrane helix</keyword>
<dbReference type="InterPro" id="IPR003148">
    <property type="entry name" value="RCK_N"/>
</dbReference>
<protein>
    <submittedName>
        <fullName evidence="3">NAD-binding protein</fullName>
    </submittedName>
</protein>
<dbReference type="SUPFAM" id="SSF51735">
    <property type="entry name" value="NAD(P)-binding Rossmann-fold domains"/>
    <property type="match status" value="2"/>
</dbReference>
<keyword evidence="4" id="KW-1185">Reference proteome</keyword>
<dbReference type="SUPFAM" id="SSF81324">
    <property type="entry name" value="Voltage-gated potassium channels"/>
    <property type="match status" value="1"/>
</dbReference>
<evidence type="ECO:0000313" key="3">
    <source>
        <dbReference type="EMBL" id="XAN08279.1"/>
    </source>
</evidence>
<organism evidence="3 4">
    <name type="scientific">Ammonicoccus fulvus</name>
    <dbReference type="NCBI Taxonomy" id="3138240"/>
    <lineage>
        <taxon>Bacteria</taxon>
        <taxon>Bacillati</taxon>
        <taxon>Actinomycetota</taxon>
        <taxon>Actinomycetes</taxon>
        <taxon>Propionibacteriales</taxon>
        <taxon>Propionibacteriaceae</taxon>
        <taxon>Ammonicoccus</taxon>
    </lineage>
</organism>
<feature type="transmembrane region" description="Helical" evidence="1">
    <location>
        <begin position="107"/>
        <end position="131"/>
    </location>
</feature>
<dbReference type="Proteomes" id="UP001442841">
    <property type="component" value="Chromosome"/>
</dbReference>
<proteinExistence type="predicted"/>
<gene>
    <name evidence="3" type="ORF">AADG42_13540</name>
</gene>
<dbReference type="RefSeq" id="WP_425309734.1">
    <property type="nucleotide sequence ID" value="NZ_CP154795.1"/>
</dbReference>
<evidence type="ECO:0000256" key="1">
    <source>
        <dbReference type="SAM" id="Phobius"/>
    </source>
</evidence>
<dbReference type="SUPFAM" id="SSF116726">
    <property type="entry name" value="TrkA C-terminal domain-like"/>
    <property type="match status" value="1"/>
</dbReference>
<dbReference type="InterPro" id="IPR006037">
    <property type="entry name" value="RCK_C"/>
</dbReference>